<organism evidence="1">
    <name type="scientific">Siphoviridae sp. ctEBu1</name>
    <dbReference type="NCBI Taxonomy" id="2825393"/>
    <lineage>
        <taxon>Viruses</taxon>
        <taxon>Duplodnaviria</taxon>
        <taxon>Heunggongvirae</taxon>
        <taxon>Uroviricota</taxon>
        <taxon>Caudoviricetes</taxon>
    </lineage>
</organism>
<evidence type="ECO:0000313" key="1">
    <source>
        <dbReference type="EMBL" id="DAE18112.1"/>
    </source>
</evidence>
<accession>A0A8S5QG96</accession>
<name>A0A8S5QG96_9CAUD</name>
<proteinExistence type="predicted"/>
<reference evidence="1" key="1">
    <citation type="journal article" date="2021" name="Proc. Natl. Acad. Sci. U.S.A.">
        <title>A Catalog of Tens of Thousands of Viruses from Human Metagenomes Reveals Hidden Associations with Chronic Diseases.</title>
        <authorList>
            <person name="Tisza M.J."/>
            <person name="Buck C.B."/>
        </authorList>
    </citation>
    <scope>NUCLEOTIDE SEQUENCE</scope>
    <source>
        <strain evidence="1">CtEBu1</strain>
    </source>
</reference>
<sequence length="67" mass="7624">MIIGVAIGFSIGKAKYYQWPIGDLRVDQSDPDSPPQLFLELDKDVPAVMTKKYVAFRVKVEDFIPHE</sequence>
<dbReference type="EMBL" id="BK015651">
    <property type="protein sequence ID" value="DAE18112.1"/>
    <property type="molecule type" value="Genomic_DNA"/>
</dbReference>
<protein>
    <submittedName>
        <fullName evidence="1">Uncharacterized protein</fullName>
    </submittedName>
</protein>